<evidence type="ECO:0008006" key="3">
    <source>
        <dbReference type="Google" id="ProtNLM"/>
    </source>
</evidence>
<dbReference type="EMBL" id="AWUE01022442">
    <property type="protein sequence ID" value="OMO58212.1"/>
    <property type="molecule type" value="Genomic_DNA"/>
</dbReference>
<organism evidence="1 2">
    <name type="scientific">Corchorus olitorius</name>
    <dbReference type="NCBI Taxonomy" id="93759"/>
    <lineage>
        <taxon>Eukaryota</taxon>
        <taxon>Viridiplantae</taxon>
        <taxon>Streptophyta</taxon>
        <taxon>Embryophyta</taxon>
        <taxon>Tracheophyta</taxon>
        <taxon>Spermatophyta</taxon>
        <taxon>Magnoliopsida</taxon>
        <taxon>eudicotyledons</taxon>
        <taxon>Gunneridae</taxon>
        <taxon>Pentapetalae</taxon>
        <taxon>rosids</taxon>
        <taxon>malvids</taxon>
        <taxon>Malvales</taxon>
        <taxon>Malvaceae</taxon>
        <taxon>Grewioideae</taxon>
        <taxon>Apeibeae</taxon>
        <taxon>Corchorus</taxon>
    </lineage>
</organism>
<dbReference type="Proteomes" id="UP000187203">
    <property type="component" value="Unassembled WGS sequence"/>
</dbReference>
<name>A0A1R3GJF9_9ROSI</name>
<gene>
    <name evidence="1" type="ORF">COLO4_34798</name>
</gene>
<comment type="caution">
    <text evidence="1">The sequence shown here is derived from an EMBL/GenBank/DDBJ whole genome shotgun (WGS) entry which is preliminary data.</text>
</comment>
<dbReference type="AlphaFoldDB" id="A0A1R3GJF9"/>
<reference evidence="2" key="1">
    <citation type="submission" date="2013-09" db="EMBL/GenBank/DDBJ databases">
        <title>Corchorus olitorius genome sequencing.</title>
        <authorList>
            <person name="Alam M."/>
            <person name="Haque M.S."/>
            <person name="Islam M.S."/>
            <person name="Emdad E.M."/>
            <person name="Islam M.M."/>
            <person name="Ahmed B."/>
            <person name="Halim A."/>
            <person name="Hossen Q.M.M."/>
            <person name="Hossain M.Z."/>
            <person name="Ahmed R."/>
            <person name="Khan M.M."/>
            <person name="Islam R."/>
            <person name="Rashid M.M."/>
            <person name="Khan S.A."/>
            <person name="Rahman M.S."/>
            <person name="Alam M."/>
            <person name="Yahiya A.S."/>
            <person name="Khan M.S."/>
            <person name="Azam M.S."/>
            <person name="Haque T."/>
            <person name="Lashkar M.Z.H."/>
            <person name="Akhand A.I."/>
            <person name="Morshed G."/>
            <person name="Roy S."/>
            <person name="Uddin K.S."/>
            <person name="Rabeya T."/>
            <person name="Hossain A.S."/>
            <person name="Chowdhury A."/>
            <person name="Snigdha A.R."/>
            <person name="Mortoza M.S."/>
            <person name="Matin S.A."/>
            <person name="Hoque S.M.E."/>
            <person name="Islam M.K."/>
            <person name="Roy D.K."/>
            <person name="Haider R."/>
            <person name="Moosa M.M."/>
            <person name="Elias S.M."/>
            <person name="Hasan A.M."/>
            <person name="Jahan S."/>
            <person name="Shafiuddin M."/>
            <person name="Mahmood N."/>
            <person name="Shommy N.S."/>
        </authorList>
    </citation>
    <scope>NUCLEOTIDE SEQUENCE [LARGE SCALE GENOMIC DNA]</scope>
    <source>
        <strain evidence="2">cv. O-4</strain>
    </source>
</reference>
<protein>
    <recommendedName>
        <fullName evidence="3">RNase H type-1 domain-containing protein</fullName>
    </recommendedName>
</protein>
<keyword evidence="2" id="KW-1185">Reference proteome</keyword>
<sequence length="120" mass="13376">MSKSSYSPPRSLFEGFPLRIEWRIVFAVTLWRLWTRRCDFIMKNEEVSLEMSPLISNVMGTAKEVMLALVKSKHAAAISFNVKWVPPDDGVVKLNVDGAAKGNPGIACAVKTKRDKKGPL</sequence>
<proteinExistence type="predicted"/>
<evidence type="ECO:0000313" key="2">
    <source>
        <dbReference type="Proteomes" id="UP000187203"/>
    </source>
</evidence>
<dbReference type="OrthoDB" id="895680at2759"/>
<evidence type="ECO:0000313" key="1">
    <source>
        <dbReference type="EMBL" id="OMO58212.1"/>
    </source>
</evidence>
<accession>A0A1R3GJF9</accession>